<evidence type="ECO:0000313" key="1">
    <source>
        <dbReference type="EMBL" id="MBB6108234.1"/>
    </source>
</evidence>
<proteinExistence type="predicted"/>
<dbReference type="Proteomes" id="UP000541583">
    <property type="component" value="Unassembled WGS sequence"/>
</dbReference>
<reference evidence="1 2" key="1">
    <citation type="submission" date="2020-08" db="EMBL/GenBank/DDBJ databases">
        <title>Genomic Encyclopedia of Type Strains, Phase IV (KMG-V): Genome sequencing to study the core and pangenomes of soil and plant-associated prokaryotes.</title>
        <authorList>
            <person name="Whitman W."/>
        </authorList>
    </citation>
    <scope>NUCLEOTIDE SEQUENCE [LARGE SCALE GENOMIC DNA]</scope>
    <source>
        <strain evidence="1 2">ANJLi2</strain>
    </source>
</reference>
<keyword evidence="2" id="KW-1185">Reference proteome</keyword>
<organism evidence="1 2">
    <name type="scientific">Mucilaginibacter lappiensis</name>
    <dbReference type="NCBI Taxonomy" id="354630"/>
    <lineage>
        <taxon>Bacteria</taxon>
        <taxon>Pseudomonadati</taxon>
        <taxon>Bacteroidota</taxon>
        <taxon>Sphingobacteriia</taxon>
        <taxon>Sphingobacteriales</taxon>
        <taxon>Sphingobacteriaceae</taxon>
        <taxon>Mucilaginibacter</taxon>
    </lineage>
</organism>
<comment type="caution">
    <text evidence="1">The sequence shown here is derived from an EMBL/GenBank/DDBJ whole genome shotgun (WGS) entry which is preliminary data.</text>
</comment>
<protein>
    <submittedName>
        <fullName evidence="1">Uncharacterized protein</fullName>
    </submittedName>
</protein>
<sequence>MKKKSSHLLCNNVHLCMIVSAVYDHIKAGLTWYSTGLSFLHCFH</sequence>
<accession>A0ABR6PEP9</accession>
<dbReference type="EMBL" id="JACHCB010000002">
    <property type="protein sequence ID" value="MBB6108234.1"/>
    <property type="molecule type" value="Genomic_DNA"/>
</dbReference>
<gene>
    <name evidence="1" type="ORF">HDF23_000969</name>
</gene>
<name>A0ABR6PEP9_9SPHI</name>
<evidence type="ECO:0000313" key="2">
    <source>
        <dbReference type="Proteomes" id="UP000541583"/>
    </source>
</evidence>